<dbReference type="GO" id="GO:0052621">
    <property type="term" value="F:diguanylate cyclase activity"/>
    <property type="evidence" value="ECO:0007669"/>
    <property type="project" value="UniProtKB-EC"/>
</dbReference>
<dbReference type="Gene3D" id="3.30.70.270">
    <property type="match status" value="1"/>
</dbReference>
<dbReference type="CDD" id="cd01949">
    <property type="entry name" value="GGDEF"/>
    <property type="match status" value="1"/>
</dbReference>
<evidence type="ECO:0000256" key="2">
    <source>
        <dbReference type="ARBA" id="ARBA00034247"/>
    </source>
</evidence>
<dbReference type="NCBIfam" id="TIGR00254">
    <property type="entry name" value="GGDEF"/>
    <property type="match status" value="1"/>
</dbReference>
<dbReference type="Pfam" id="PF00990">
    <property type="entry name" value="GGDEF"/>
    <property type="match status" value="1"/>
</dbReference>
<dbReference type="PROSITE" id="PS50887">
    <property type="entry name" value="GGDEF"/>
    <property type="match status" value="1"/>
</dbReference>
<dbReference type="SMART" id="SM00448">
    <property type="entry name" value="REC"/>
    <property type="match status" value="1"/>
</dbReference>
<organism evidence="6 7">
    <name type="scientific">Terriglobus albidus</name>
    <dbReference type="NCBI Taxonomy" id="1592106"/>
    <lineage>
        <taxon>Bacteria</taxon>
        <taxon>Pseudomonadati</taxon>
        <taxon>Acidobacteriota</taxon>
        <taxon>Terriglobia</taxon>
        <taxon>Terriglobales</taxon>
        <taxon>Acidobacteriaceae</taxon>
        <taxon>Terriglobus</taxon>
    </lineage>
</organism>
<dbReference type="InterPro" id="IPR043128">
    <property type="entry name" value="Rev_trsase/Diguanyl_cyclase"/>
</dbReference>
<evidence type="ECO:0000313" key="6">
    <source>
        <dbReference type="EMBL" id="QEE31289.1"/>
    </source>
</evidence>
<feature type="domain" description="GGDEF" evidence="5">
    <location>
        <begin position="182"/>
        <end position="318"/>
    </location>
</feature>
<dbReference type="SMART" id="SM00267">
    <property type="entry name" value="GGDEF"/>
    <property type="match status" value="1"/>
</dbReference>
<dbReference type="GO" id="GO:0000160">
    <property type="term" value="P:phosphorelay signal transduction system"/>
    <property type="evidence" value="ECO:0007669"/>
    <property type="project" value="InterPro"/>
</dbReference>
<dbReference type="InterPro" id="IPR029787">
    <property type="entry name" value="Nucleotide_cyclase"/>
</dbReference>
<evidence type="ECO:0000259" key="5">
    <source>
        <dbReference type="PROSITE" id="PS50887"/>
    </source>
</evidence>
<feature type="modified residue" description="4-aspartylphosphate" evidence="3">
    <location>
        <position position="51"/>
    </location>
</feature>
<dbReference type="GO" id="GO:0043709">
    <property type="term" value="P:cell adhesion involved in single-species biofilm formation"/>
    <property type="evidence" value="ECO:0007669"/>
    <property type="project" value="TreeGrafter"/>
</dbReference>
<evidence type="ECO:0000259" key="4">
    <source>
        <dbReference type="PROSITE" id="PS50110"/>
    </source>
</evidence>
<evidence type="ECO:0000256" key="3">
    <source>
        <dbReference type="PROSITE-ProRule" id="PRU00169"/>
    </source>
</evidence>
<dbReference type="SUPFAM" id="SSF52172">
    <property type="entry name" value="CheY-like"/>
    <property type="match status" value="1"/>
</dbReference>
<dbReference type="Proteomes" id="UP000321820">
    <property type="component" value="Chromosome"/>
</dbReference>
<dbReference type="InterPro" id="IPR001789">
    <property type="entry name" value="Sig_transdc_resp-reg_receiver"/>
</dbReference>
<dbReference type="KEGG" id="talb:FTW19_10800"/>
<dbReference type="SUPFAM" id="SSF55073">
    <property type="entry name" value="Nucleotide cyclase"/>
    <property type="match status" value="1"/>
</dbReference>
<dbReference type="AlphaFoldDB" id="A0A5B9EHQ8"/>
<dbReference type="Gene3D" id="3.40.50.2300">
    <property type="match status" value="1"/>
</dbReference>
<feature type="domain" description="Response regulatory" evidence="4">
    <location>
        <begin position="1"/>
        <end position="118"/>
    </location>
</feature>
<dbReference type="EC" id="2.7.7.65" evidence="1"/>
<dbReference type="InterPro" id="IPR000160">
    <property type="entry name" value="GGDEF_dom"/>
</dbReference>
<dbReference type="PANTHER" id="PTHR45138:SF9">
    <property type="entry name" value="DIGUANYLATE CYCLASE DGCM-RELATED"/>
    <property type="match status" value="1"/>
</dbReference>
<proteinExistence type="predicted"/>
<dbReference type="InterPro" id="IPR011006">
    <property type="entry name" value="CheY-like_superfamily"/>
</dbReference>
<dbReference type="PROSITE" id="PS50110">
    <property type="entry name" value="RESPONSE_REGULATORY"/>
    <property type="match status" value="1"/>
</dbReference>
<dbReference type="PANTHER" id="PTHR45138">
    <property type="entry name" value="REGULATORY COMPONENTS OF SENSORY TRANSDUCTION SYSTEM"/>
    <property type="match status" value="1"/>
</dbReference>
<evidence type="ECO:0000313" key="7">
    <source>
        <dbReference type="Proteomes" id="UP000321820"/>
    </source>
</evidence>
<dbReference type="Pfam" id="PF00072">
    <property type="entry name" value="Response_reg"/>
    <property type="match status" value="1"/>
</dbReference>
<dbReference type="GO" id="GO:0005886">
    <property type="term" value="C:plasma membrane"/>
    <property type="evidence" value="ECO:0007669"/>
    <property type="project" value="TreeGrafter"/>
</dbReference>
<reference evidence="6 7" key="1">
    <citation type="submission" date="2019-08" db="EMBL/GenBank/DDBJ databases">
        <title>Complete genome sequence of Terriglobus albidus strain ORNL.</title>
        <authorList>
            <person name="Podar M."/>
        </authorList>
    </citation>
    <scope>NUCLEOTIDE SEQUENCE [LARGE SCALE GENOMIC DNA]</scope>
    <source>
        <strain evidence="6 7">ORNL</strain>
    </source>
</reference>
<sequence>MVLLVDDQLLVGESVRIMLGSQPHMEFHYCPDAIDALRTAKEVRPTVILQDLVMPGVNGLDLVRQYRADPATSSIPIIVLSSKEEAAVKNEAFKAGANDYLVKLPHEVELIARINYHSKSYLNQLQRDDAYRALRESQRQLLEMNFQLQRLTNLDGLTGLSNRRHFDQHMEAEWKRAIRSQTPISLLMLDVDHFKSYNDTRGHLAGDEVLKTIATTIQQTCLRSSGTAARFGGEEFALILTATDMSESERLGEQLRRNVEALQIPHGGSDTSPFVTVSLGGASTIPQEGDAFLRLVDAADKALYRAKEAGRNRLVFSE</sequence>
<protein>
    <recommendedName>
        <fullName evidence="1">diguanylate cyclase</fullName>
        <ecNumber evidence="1">2.7.7.65</ecNumber>
    </recommendedName>
</protein>
<accession>A0A5B9EHQ8</accession>
<dbReference type="FunFam" id="3.30.70.270:FF:000001">
    <property type="entry name" value="Diguanylate cyclase domain protein"/>
    <property type="match status" value="1"/>
</dbReference>
<keyword evidence="3" id="KW-0597">Phosphoprotein</keyword>
<name>A0A5B9EHQ8_9BACT</name>
<dbReference type="EMBL" id="CP042806">
    <property type="protein sequence ID" value="QEE31289.1"/>
    <property type="molecule type" value="Genomic_DNA"/>
</dbReference>
<dbReference type="GO" id="GO:1902201">
    <property type="term" value="P:negative regulation of bacterial-type flagellum-dependent cell motility"/>
    <property type="evidence" value="ECO:0007669"/>
    <property type="project" value="TreeGrafter"/>
</dbReference>
<dbReference type="InterPro" id="IPR050469">
    <property type="entry name" value="Diguanylate_Cyclase"/>
</dbReference>
<gene>
    <name evidence="6" type="ORF">FTW19_10800</name>
</gene>
<evidence type="ECO:0000256" key="1">
    <source>
        <dbReference type="ARBA" id="ARBA00012528"/>
    </source>
</evidence>
<dbReference type="OrthoDB" id="9759607at2"/>
<keyword evidence="7" id="KW-1185">Reference proteome</keyword>
<comment type="catalytic activity">
    <reaction evidence="2">
        <text>2 GTP = 3',3'-c-di-GMP + 2 diphosphate</text>
        <dbReference type="Rhea" id="RHEA:24898"/>
        <dbReference type="ChEBI" id="CHEBI:33019"/>
        <dbReference type="ChEBI" id="CHEBI:37565"/>
        <dbReference type="ChEBI" id="CHEBI:58805"/>
        <dbReference type="EC" id="2.7.7.65"/>
    </reaction>
</comment>